<keyword evidence="5" id="KW-1185">Reference proteome</keyword>
<dbReference type="GO" id="GO:0004869">
    <property type="term" value="F:cysteine-type endopeptidase inhibitor activity"/>
    <property type="evidence" value="ECO:0007669"/>
    <property type="project" value="UniProtKB-KW"/>
</dbReference>
<dbReference type="InterPro" id="IPR018990">
    <property type="entry name" value="Prot_inh_I42_chagasin"/>
</dbReference>
<keyword evidence="1" id="KW-0646">Protease inhibitor</keyword>
<evidence type="ECO:0000256" key="1">
    <source>
        <dbReference type="ARBA" id="ARBA00022690"/>
    </source>
</evidence>
<name>A0A1B2ABQ2_9SPHN</name>
<dbReference type="AlphaFoldDB" id="A0A1B2ABQ2"/>
<dbReference type="Gene3D" id="2.60.40.2020">
    <property type="match status" value="1"/>
</dbReference>
<sequence>MLETASALVMAVGSVESLDLERQGVGGYVWSIPDLPPGLELAGEPQQAAVAGGIGEGAVFHVPLRATAAGHYVIVAERRRPWGAGEPAERRTISIDVA</sequence>
<keyword evidence="2" id="KW-0789">Thiol protease inhibitor</keyword>
<gene>
    <name evidence="4" type="ORF">A6F68_01045</name>
</gene>
<dbReference type="EMBL" id="CP016591">
    <property type="protein sequence ID" value="ANY19567.1"/>
    <property type="molecule type" value="Genomic_DNA"/>
</dbReference>
<accession>A0A1B2ABQ2</accession>
<dbReference type="SUPFAM" id="SSF141066">
    <property type="entry name" value="ICP-like"/>
    <property type="match status" value="1"/>
</dbReference>
<evidence type="ECO:0000313" key="5">
    <source>
        <dbReference type="Proteomes" id="UP000092932"/>
    </source>
</evidence>
<dbReference type="RefSeq" id="WP_067677080.1">
    <property type="nucleotide sequence ID" value="NZ_CP016591.1"/>
</dbReference>
<dbReference type="OrthoDB" id="3556586at2"/>
<dbReference type="InterPro" id="IPR036331">
    <property type="entry name" value="Chagasin-like_sf"/>
</dbReference>
<dbReference type="Proteomes" id="UP000092932">
    <property type="component" value="Chromosome"/>
</dbReference>
<proteinExistence type="predicted"/>
<dbReference type="Pfam" id="PF09394">
    <property type="entry name" value="Inhibitor_I42"/>
    <property type="match status" value="1"/>
</dbReference>
<organism evidence="4 5">
    <name type="scientific">Tsuneonella dongtanensis</name>
    <dbReference type="NCBI Taxonomy" id="692370"/>
    <lineage>
        <taxon>Bacteria</taxon>
        <taxon>Pseudomonadati</taxon>
        <taxon>Pseudomonadota</taxon>
        <taxon>Alphaproteobacteria</taxon>
        <taxon>Sphingomonadales</taxon>
        <taxon>Erythrobacteraceae</taxon>
        <taxon>Tsuneonella</taxon>
    </lineage>
</organism>
<protein>
    <recommendedName>
        <fullName evidence="3">Proteinase inhibitor I42 chagasin domain-containing protein</fullName>
    </recommendedName>
</protein>
<dbReference type="KEGG" id="ado:A6F68_01045"/>
<feature type="domain" description="Proteinase inhibitor I42 chagasin" evidence="3">
    <location>
        <begin position="12"/>
        <end position="97"/>
    </location>
</feature>
<reference evidence="4 5" key="1">
    <citation type="submission" date="2016-07" db="EMBL/GenBank/DDBJ databases">
        <title>Complete genome sequence of Altererythrobacter dongtanensis KCTC 22672, a type strain with esterase isolated from tidal flat.</title>
        <authorList>
            <person name="Cheng H."/>
            <person name="Wu Y.-H."/>
            <person name="Zhou P."/>
            <person name="Huo Y.-Y."/>
            <person name="Wang C.-S."/>
            <person name="Xu X.-W."/>
        </authorList>
    </citation>
    <scope>NUCLEOTIDE SEQUENCE [LARGE SCALE GENOMIC DNA]</scope>
    <source>
        <strain evidence="4 5">KCTC 22672</strain>
    </source>
</reference>
<evidence type="ECO:0000313" key="4">
    <source>
        <dbReference type="EMBL" id="ANY19567.1"/>
    </source>
</evidence>
<evidence type="ECO:0000259" key="3">
    <source>
        <dbReference type="Pfam" id="PF09394"/>
    </source>
</evidence>
<evidence type="ECO:0000256" key="2">
    <source>
        <dbReference type="ARBA" id="ARBA00022704"/>
    </source>
</evidence>